<dbReference type="PANTHER" id="PTHR46599">
    <property type="entry name" value="PIGGYBAC TRANSPOSABLE ELEMENT-DERIVED PROTEIN 4"/>
    <property type="match status" value="1"/>
</dbReference>
<dbReference type="OrthoDB" id="9985837at2759"/>
<feature type="region of interest" description="Disordered" evidence="1">
    <location>
        <begin position="1"/>
        <end position="24"/>
    </location>
</feature>
<dbReference type="InterPro" id="IPR029526">
    <property type="entry name" value="PGBD"/>
</dbReference>
<organism evidence="3 4">
    <name type="scientific">Mytilus coruscus</name>
    <name type="common">Sea mussel</name>
    <dbReference type="NCBI Taxonomy" id="42192"/>
    <lineage>
        <taxon>Eukaryota</taxon>
        <taxon>Metazoa</taxon>
        <taxon>Spiralia</taxon>
        <taxon>Lophotrochozoa</taxon>
        <taxon>Mollusca</taxon>
        <taxon>Bivalvia</taxon>
        <taxon>Autobranchia</taxon>
        <taxon>Pteriomorphia</taxon>
        <taxon>Mytilida</taxon>
        <taxon>Mytiloidea</taxon>
        <taxon>Mytilidae</taxon>
        <taxon>Mytilinae</taxon>
        <taxon>Mytilus</taxon>
    </lineage>
</organism>
<feature type="region of interest" description="Disordered" evidence="1">
    <location>
        <begin position="37"/>
        <end position="75"/>
    </location>
</feature>
<evidence type="ECO:0000313" key="3">
    <source>
        <dbReference type="EMBL" id="CAC5425348.1"/>
    </source>
</evidence>
<reference evidence="3 4" key="1">
    <citation type="submission" date="2020-06" db="EMBL/GenBank/DDBJ databases">
        <authorList>
            <person name="Li R."/>
            <person name="Bekaert M."/>
        </authorList>
    </citation>
    <scope>NUCLEOTIDE SEQUENCE [LARGE SCALE GENOMIC DNA]</scope>
    <source>
        <strain evidence="4">wild</strain>
    </source>
</reference>
<protein>
    <recommendedName>
        <fullName evidence="2">PiggyBac transposable element-derived protein domain-containing protein</fullName>
    </recommendedName>
</protein>
<evidence type="ECO:0000313" key="4">
    <source>
        <dbReference type="Proteomes" id="UP000507470"/>
    </source>
</evidence>
<evidence type="ECO:0000256" key="1">
    <source>
        <dbReference type="SAM" id="MobiDB-lite"/>
    </source>
</evidence>
<accession>A0A6J8EXJ3</accession>
<dbReference type="EMBL" id="CACVKT020010231">
    <property type="protein sequence ID" value="CAC5425348.1"/>
    <property type="molecule type" value="Genomic_DNA"/>
</dbReference>
<dbReference type="Pfam" id="PF13843">
    <property type="entry name" value="DDE_Tnp_1_7"/>
    <property type="match status" value="1"/>
</dbReference>
<dbReference type="PANTHER" id="PTHR46599:SF3">
    <property type="entry name" value="PIGGYBAC TRANSPOSABLE ELEMENT-DERIVED PROTEIN 4"/>
    <property type="match status" value="1"/>
</dbReference>
<sequence>MSSDESDVEFEGFSETDVNNAEQEVLAAEERLRIILNEQGIGDDSEGDYNESDNEDEGEQEVNVDERGDGAGGDGWHNGFNIFERGLPHIFTPRGNTGPSRVMGAEKEVLDFWQLYMDDPFLEYIINKTDNYANYNIQQRPNDNKMPWSIPTLPEIKAFLGLTYQMGISRKPSTKLYWSTDPIMVTPIFSSTMTRDRYTQLLQYLHFSDHANEPRQGEQNFDPLYKIKPVVNQLNNKFGLEYVPKRNVTIDECMVPFKGRSLLKQYIPSKPHKWGVKVWMLAESDNSYIQYIDVYPGRTVRTEGSLGSSVVKNCIEGANIAGQGYHVYTDNFFTSPNLYLELWENYETAACGTVRTSRAGLPKDIMCKKPVNISVRGDLQFRQKGALLAVSWKDKKNVSVLSTIHNESIGQVTRAVNVDGQFARQEFNCPSAIVDYTSNMGGVDKADQYIQYYCYHQKTLKWPKKVFFSLLEMVKFNAYRLFTLSPNHSSNLTFLQFSCLLVKGLINGYCAGVRRGRPLFAPEQRLVQRHMPTTLNNKGRCHVCYMRQKNGKQENIRQTKYGCSLCGKHLCMPQCFTTYHTEKNYC</sequence>
<proteinExistence type="predicted"/>
<feature type="domain" description="PiggyBac transposable element-derived protein" evidence="2">
    <location>
        <begin position="112"/>
        <end position="479"/>
    </location>
</feature>
<gene>
    <name evidence="3" type="ORF">MCOR_57184</name>
</gene>
<dbReference type="Proteomes" id="UP000507470">
    <property type="component" value="Unassembled WGS sequence"/>
</dbReference>
<keyword evidence="4" id="KW-1185">Reference proteome</keyword>
<feature type="compositionally biased region" description="Acidic residues" evidence="1">
    <location>
        <begin position="41"/>
        <end position="63"/>
    </location>
</feature>
<dbReference type="AlphaFoldDB" id="A0A6J8EXJ3"/>
<feature type="compositionally biased region" description="Acidic residues" evidence="1">
    <location>
        <begin position="1"/>
        <end position="14"/>
    </location>
</feature>
<name>A0A6J8EXJ3_MYTCO</name>
<evidence type="ECO:0000259" key="2">
    <source>
        <dbReference type="Pfam" id="PF13843"/>
    </source>
</evidence>